<dbReference type="EMBL" id="MLJW01007157">
    <property type="protein sequence ID" value="OIQ65652.1"/>
    <property type="molecule type" value="Genomic_DNA"/>
</dbReference>
<organism evidence="1">
    <name type="scientific">mine drainage metagenome</name>
    <dbReference type="NCBI Taxonomy" id="410659"/>
    <lineage>
        <taxon>unclassified sequences</taxon>
        <taxon>metagenomes</taxon>
        <taxon>ecological metagenomes</taxon>
    </lineage>
</organism>
<reference evidence="1" key="1">
    <citation type="submission" date="2016-10" db="EMBL/GenBank/DDBJ databases">
        <title>Sequence of Gallionella enrichment culture.</title>
        <authorList>
            <person name="Poehlein A."/>
            <person name="Muehling M."/>
            <person name="Daniel R."/>
        </authorList>
    </citation>
    <scope>NUCLEOTIDE SEQUENCE</scope>
</reference>
<protein>
    <submittedName>
        <fullName evidence="1">Uncharacterized protein</fullName>
    </submittedName>
</protein>
<comment type="caution">
    <text evidence="1">The sequence shown here is derived from an EMBL/GenBank/DDBJ whole genome shotgun (WGS) entry which is preliminary data.</text>
</comment>
<name>A0A1J5PDQ3_9ZZZZ</name>
<gene>
    <name evidence="1" type="ORF">GALL_527860</name>
</gene>
<accession>A0A1J5PDQ3</accession>
<evidence type="ECO:0000313" key="1">
    <source>
        <dbReference type="EMBL" id="OIQ65652.1"/>
    </source>
</evidence>
<dbReference type="AlphaFoldDB" id="A0A1J5PDQ3"/>
<proteinExistence type="predicted"/>
<sequence>MMQSITVGQSHTRLMAAAVFVSVATVSGVSNAASCGKDAGKIADAQPRKFSRIADCHNPEQNLEKRPVFDLKNLPPRKKSQWT</sequence>